<dbReference type="Proteomes" id="UP000239872">
    <property type="component" value="Unassembled WGS sequence"/>
</dbReference>
<feature type="domain" description="Alanine racemase N-terminal" evidence="5">
    <location>
        <begin position="7"/>
        <end position="219"/>
    </location>
</feature>
<evidence type="ECO:0000256" key="4">
    <source>
        <dbReference type="RuleBase" id="RU004514"/>
    </source>
</evidence>
<dbReference type="InterPro" id="IPR011078">
    <property type="entry name" value="PyrdxlP_homeostasis"/>
</dbReference>
<accession>A0A2S7SXG9</accession>
<dbReference type="FunFam" id="3.20.20.10:FF:000018">
    <property type="entry name" value="Pyridoxal phosphate homeostasis protein"/>
    <property type="match status" value="1"/>
</dbReference>
<reference evidence="6 7" key="1">
    <citation type="submission" date="2018-01" db="EMBL/GenBank/DDBJ databases">
        <title>A novel member of the phylum Bacteroidetes isolated from glacier ice.</title>
        <authorList>
            <person name="Liu Q."/>
            <person name="Xin Y.-H."/>
        </authorList>
    </citation>
    <scope>NUCLEOTIDE SEQUENCE [LARGE SCALE GENOMIC DNA]</scope>
    <source>
        <strain evidence="6 7">RB1R16</strain>
    </source>
</reference>
<comment type="cofactor">
    <cofactor evidence="3">
        <name>pyridoxal 5'-phosphate</name>
        <dbReference type="ChEBI" id="CHEBI:597326"/>
    </cofactor>
</comment>
<dbReference type="PROSITE" id="PS01211">
    <property type="entry name" value="UPF0001"/>
    <property type="match status" value="1"/>
</dbReference>
<dbReference type="SUPFAM" id="SSF51419">
    <property type="entry name" value="PLP-binding barrel"/>
    <property type="match status" value="1"/>
</dbReference>
<keyword evidence="1 2" id="KW-0663">Pyridoxal phosphate</keyword>
<comment type="similarity">
    <text evidence="2 4">Belongs to the pyridoxal phosphate-binding protein YggS/PROSC family.</text>
</comment>
<evidence type="ECO:0000259" key="5">
    <source>
        <dbReference type="Pfam" id="PF01168"/>
    </source>
</evidence>
<dbReference type="PIRSF" id="PIRSF004848">
    <property type="entry name" value="YBL036c_PLPDEIII"/>
    <property type="match status" value="1"/>
</dbReference>
<evidence type="ECO:0000256" key="1">
    <source>
        <dbReference type="ARBA" id="ARBA00022898"/>
    </source>
</evidence>
<dbReference type="InterPro" id="IPR001608">
    <property type="entry name" value="Ala_racemase_N"/>
</dbReference>
<proteinExistence type="inferred from homology"/>
<dbReference type="Gene3D" id="3.20.20.10">
    <property type="entry name" value="Alanine racemase"/>
    <property type="match status" value="1"/>
</dbReference>
<dbReference type="OrthoDB" id="9804072at2"/>
<protein>
    <recommendedName>
        <fullName evidence="2">Pyridoxal phosphate homeostasis protein</fullName>
        <shortName evidence="2">PLP homeostasis protein</shortName>
    </recommendedName>
</protein>
<dbReference type="EMBL" id="PPSL01000002">
    <property type="protein sequence ID" value="PQJ11285.1"/>
    <property type="molecule type" value="Genomic_DNA"/>
</dbReference>
<dbReference type="PANTHER" id="PTHR10146:SF14">
    <property type="entry name" value="PYRIDOXAL PHOSPHATE HOMEOSTASIS PROTEIN"/>
    <property type="match status" value="1"/>
</dbReference>
<evidence type="ECO:0000256" key="3">
    <source>
        <dbReference type="PIRSR" id="PIRSR004848-1"/>
    </source>
</evidence>
<sequence>MVNLKVWEKLRNQFTAKKVTLIAVSKTKPASDIQELYNAGQRDFGENYVQELTEKYAALPKDINWHFIGHLQSNKAKYIAPFVHLIHGIDNARLLQEIDKQAAKNNRVIDVLLQYYIAREETKYGMSMAEITEVVKHKADLPNIRICGLMGMASNTDDMAQVRGEFRSLDSFFVLLKMEYFVDHPEFSKCSMGMSGDYEIAIEQGSNMVRIGSLLFGGRTYAK</sequence>
<dbReference type="NCBIfam" id="TIGR00044">
    <property type="entry name" value="YggS family pyridoxal phosphate-dependent enzyme"/>
    <property type="match status" value="1"/>
</dbReference>
<name>A0A2S7SXG9_9BACT</name>
<evidence type="ECO:0000313" key="7">
    <source>
        <dbReference type="Proteomes" id="UP000239872"/>
    </source>
</evidence>
<dbReference type="InterPro" id="IPR029066">
    <property type="entry name" value="PLP-binding_barrel"/>
</dbReference>
<evidence type="ECO:0000313" key="6">
    <source>
        <dbReference type="EMBL" id="PQJ11285.1"/>
    </source>
</evidence>
<organism evidence="6 7">
    <name type="scientific">Flavipsychrobacter stenotrophus</name>
    <dbReference type="NCBI Taxonomy" id="2077091"/>
    <lineage>
        <taxon>Bacteria</taxon>
        <taxon>Pseudomonadati</taxon>
        <taxon>Bacteroidota</taxon>
        <taxon>Chitinophagia</taxon>
        <taxon>Chitinophagales</taxon>
        <taxon>Chitinophagaceae</taxon>
        <taxon>Flavipsychrobacter</taxon>
    </lineage>
</organism>
<dbReference type="RefSeq" id="WP_105038164.1">
    <property type="nucleotide sequence ID" value="NZ_PPSL01000002.1"/>
</dbReference>
<evidence type="ECO:0000256" key="2">
    <source>
        <dbReference type="HAMAP-Rule" id="MF_02087"/>
    </source>
</evidence>
<dbReference type="GO" id="GO:0030170">
    <property type="term" value="F:pyridoxal phosphate binding"/>
    <property type="evidence" value="ECO:0007669"/>
    <property type="project" value="UniProtKB-UniRule"/>
</dbReference>
<keyword evidence="7" id="KW-1185">Reference proteome</keyword>
<dbReference type="AlphaFoldDB" id="A0A2S7SXG9"/>
<dbReference type="CDD" id="cd00635">
    <property type="entry name" value="PLPDE_III_YBL036c_like"/>
    <property type="match status" value="1"/>
</dbReference>
<comment type="function">
    <text evidence="2">Pyridoxal 5'-phosphate (PLP)-binding protein, which is involved in PLP homeostasis.</text>
</comment>
<gene>
    <name evidence="6" type="ORF">CJD36_005640</name>
</gene>
<dbReference type="PANTHER" id="PTHR10146">
    <property type="entry name" value="PROLINE SYNTHETASE CO-TRANSCRIBED BACTERIAL HOMOLOG PROTEIN"/>
    <property type="match status" value="1"/>
</dbReference>
<comment type="caution">
    <text evidence="6">The sequence shown here is derived from an EMBL/GenBank/DDBJ whole genome shotgun (WGS) entry which is preliminary data.</text>
</comment>
<dbReference type="HAMAP" id="MF_02087">
    <property type="entry name" value="PLP_homeostasis"/>
    <property type="match status" value="1"/>
</dbReference>
<feature type="modified residue" description="N6-(pyridoxal phosphate)lysine" evidence="2 3">
    <location>
        <position position="26"/>
    </location>
</feature>
<dbReference type="Pfam" id="PF01168">
    <property type="entry name" value="Ala_racemase_N"/>
    <property type="match status" value="1"/>
</dbReference>